<dbReference type="Gene3D" id="3.80.10.10">
    <property type="entry name" value="Ribonuclease Inhibitor"/>
    <property type="match status" value="1"/>
</dbReference>
<organism evidence="1 2">
    <name type="scientific">Panagrellus redivivus</name>
    <name type="common">Microworm</name>
    <dbReference type="NCBI Taxonomy" id="6233"/>
    <lineage>
        <taxon>Eukaryota</taxon>
        <taxon>Metazoa</taxon>
        <taxon>Ecdysozoa</taxon>
        <taxon>Nematoda</taxon>
        <taxon>Chromadorea</taxon>
        <taxon>Rhabditida</taxon>
        <taxon>Tylenchina</taxon>
        <taxon>Panagrolaimomorpha</taxon>
        <taxon>Panagrolaimoidea</taxon>
        <taxon>Panagrolaimidae</taxon>
        <taxon>Panagrellus</taxon>
    </lineage>
</organism>
<dbReference type="Proteomes" id="UP000492821">
    <property type="component" value="Unassembled WGS sequence"/>
</dbReference>
<dbReference type="SUPFAM" id="SSF52047">
    <property type="entry name" value="RNI-like"/>
    <property type="match status" value="1"/>
</dbReference>
<protein>
    <submittedName>
        <fullName evidence="2">FBD domain-containing protein</fullName>
    </submittedName>
</protein>
<dbReference type="WBParaSite" id="Pan_g2682.t1">
    <property type="protein sequence ID" value="Pan_g2682.t1"/>
    <property type="gene ID" value="Pan_g2682"/>
</dbReference>
<dbReference type="InterPro" id="IPR032675">
    <property type="entry name" value="LRR_dom_sf"/>
</dbReference>
<keyword evidence="1" id="KW-1185">Reference proteome</keyword>
<dbReference type="AlphaFoldDB" id="A0A7E4ZY02"/>
<proteinExistence type="predicted"/>
<evidence type="ECO:0000313" key="1">
    <source>
        <dbReference type="Proteomes" id="UP000492821"/>
    </source>
</evidence>
<accession>A0A7E4ZY02</accession>
<name>A0A7E4ZY02_PANRE</name>
<reference evidence="2" key="2">
    <citation type="submission" date="2020-10" db="UniProtKB">
        <authorList>
            <consortium name="WormBaseParasite"/>
        </authorList>
    </citation>
    <scope>IDENTIFICATION</scope>
</reference>
<sequence>MMMNCFLRFVSKVAFCKVRFDRAGEDGFVKRLGDIVDLREIDMSLNHKIGVRVLQKLPPNILANLTDFNIDSCTFVKLLEKTDFAFPNLECLKMSSGFGVIEKIVTTSERFPALESVAIVAVRYLDSVENLTFAENAFPTVKNLSIKGYDKDNFEFDVQFAFEIIKNWLQKLRSVKKATINIVSYKLHFLVEQSLHDAFRLIDFGVDLDLTLQNVFNENIVYQLQYKLPGPKHV</sequence>
<evidence type="ECO:0000313" key="2">
    <source>
        <dbReference type="WBParaSite" id="Pan_g2682.t1"/>
    </source>
</evidence>
<reference evidence="1" key="1">
    <citation type="journal article" date="2013" name="Genetics">
        <title>The draft genome and transcriptome of Panagrellus redivivus are shaped by the harsh demands of a free-living lifestyle.</title>
        <authorList>
            <person name="Srinivasan J."/>
            <person name="Dillman A.R."/>
            <person name="Macchietto M.G."/>
            <person name="Heikkinen L."/>
            <person name="Lakso M."/>
            <person name="Fracchia K.M."/>
            <person name="Antoshechkin I."/>
            <person name="Mortazavi A."/>
            <person name="Wong G."/>
            <person name="Sternberg P.W."/>
        </authorList>
    </citation>
    <scope>NUCLEOTIDE SEQUENCE [LARGE SCALE GENOMIC DNA]</scope>
    <source>
        <strain evidence="1">MT8872</strain>
    </source>
</reference>